<gene>
    <name evidence="2" type="ORF">ABE541_04585</name>
</gene>
<keyword evidence="1" id="KW-1133">Transmembrane helix</keyword>
<evidence type="ECO:0000256" key="1">
    <source>
        <dbReference type="SAM" id="Phobius"/>
    </source>
</evidence>
<feature type="transmembrane region" description="Helical" evidence="1">
    <location>
        <begin position="86"/>
        <end position="104"/>
    </location>
</feature>
<dbReference type="EMBL" id="JBDJNQ010000002">
    <property type="protein sequence ID" value="MEN5376533.1"/>
    <property type="molecule type" value="Genomic_DNA"/>
</dbReference>
<feature type="transmembrane region" description="Helical" evidence="1">
    <location>
        <begin position="143"/>
        <end position="166"/>
    </location>
</feature>
<feature type="transmembrane region" description="Helical" evidence="1">
    <location>
        <begin position="219"/>
        <end position="239"/>
    </location>
</feature>
<feature type="transmembrane region" description="Helical" evidence="1">
    <location>
        <begin position="45"/>
        <end position="65"/>
    </location>
</feature>
<keyword evidence="3" id="KW-1185">Reference proteome</keyword>
<accession>A0ABV0BR34</accession>
<protein>
    <submittedName>
        <fullName evidence="2">DUF5690 family protein</fullName>
    </submittedName>
</protein>
<evidence type="ECO:0000313" key="3">
    <source>
        <dbReference type="Proteomes" id="UP001409291"/>
    </source>
</evidence>
<proteinExistence type="predicted"/>
<keyword evidence="1" id="KW-0472">Membrane</keyword>
<reference evidence="2 3" key="1">
    <citation type="submission" date="2024-04" db="EMBL/GenBank/DDBJ databases">
        <title>WGS of bacteria from Torrens River.</title>
        <authorList>
            <person name="Wyrsch E.R."/>
            <person name="Drigo B."/>
        </authorList>
    </citation>
    <scope>NUCLEOTIDE SEQUENCE [LARGE SCALE GENOMIC DNA]</scope>
    <source>
        <strain evidence="2 3">TWI391</strain>
    </source>
</reference>
<dbReference type="InterPro" id="IPR043745">
    <property type="entry name" value="DUF5690"/>
</dbReference>
<evidence type="ECO:0000313" key="2">
    <source>
        <dbReference type="EMBL" id="MEN5376533.1"/>
    </source>
</evidence>
<comment type="caution">
    <text evidence="2">The sequence shown here is derived from an EMBL/GenBank/DDBJ whole genome shotgun (WGS) entry which is preliminary data.</text>
</comment>
<feature type="transmembrane region" description="Helical" evidence="1">
    <location>
        <begin position="265"/>
        <end position="287"/>
    </location>
</feature>
<dbReference type="RefSeq" id="WP_346580753.1">
    <property type="nucleotide sequence ID" value="NZ_JBDJNQ010000002.1"/>
</dbReference>
<dbReference type="Pfam" id="PF18943">
    <property type="entry name" value="DUF5690"/>
    <property type="match status" value="1"/>
</dbReference>
<feature type="transmembrane region" description="Helical" evidence="1">
    <location>
        <begin position="12"/>
        <end position="33"/>
    </location>
</feature>
<keyword evidence="1" id="KW-0812">Transmembrane</keyword>
<dbReference type="Proteomes" id="UP001409291">
    <property type="component" value="Unassembled WGS sequence"/>
</dbReference>
<feature type="transmembrane region" description="Helical" evidence="1">
    <location>
        <begin position="110"/>
        <end position="131"/>
    </location>
</feature>
<organism evidence="2 3">
    <name type="scientific">Sphingobacterium kitahiroshimense</name>
    <dbReference type="NCBI Taxonomy" id="470446"/>
    <lineage>
        <taxon>Bacteria</taxon>
        <taxon>Pseudomonadati</taxon>
        <taxon>Bacteroidota</taxon>
        <taxon>Sphingobacteriia</taxon>
        <taxon>Sphingobacteriales</taxon>
        <taxon>Sphingobacteriaceae</taxon>
        <taxon>Sphingobacterium</taxon>
    </lineage>
</organism>
<feature type="transmembrane region" description="Helical" evidence="1">
    <location>
        <begin position="357"/>
        <end position="378"/>
    </location>
</feature>
<feature type="transmembrane region" description="Helical" evidence="1">
    <location>
        <begin position="172"/>
        <end position="198"/>
    </location>
</feature>
<feature type="transmembrane region" description="Helical" evidence="1">
    <location>
        <begin position="398"/>
        <end position="416"/>
    </location>
</feature>
<name>A0ABV0BR34_9SPHI</name>
<sequence>MITIHHLLKTSKTFFILWCMIAAFGTYFCMYAFRKPFINGIYPEITIGALNYKAVLIIAQVIGYMTSKFVGIKVISELQATDRKKLIIGLIFIAEFALLFFGLIPPPFNLALLFFNGLPLGMVWGIIFSYLEGRRFTEILSIGLSISLIISSGIIKTIYFTVQAWMPFVSEFWLPALIGLLFLPLFLMCVWMLSIIPNPTSEDKLLRIERLPMTHTDKITSLNTYGLGIITLGLIYMMLTTMRDFRDNFSVEIWHEIDINWNRSVFALTETITAVIVLIAIGSLSLIRNKVQGFWATLSLIALGLLISGVSTLCYHYGIINSFLWMLFIGMGMFLAYTPIQVVVFDRMIALFKMKANAGFFIYICDSFGYLGSVGLLLYKEFFAKDLSWMKVLMQFSYILTISCILLLILSACFFTRKLRSQR</sequence>
<feature type="transmembrane region" description="Helical" evidence="1">
    <location>
        <begin position="294"/>
        <end position="318"/>
    </location>
</feature>
<feature type="transmembrane region" description="Helical" evidence="1">
    <location>
        <begin position="324"/>
        <end position="345"/>
    </location>
</feature>